<dbReference type="Proteomes" id="UP001165960">
    <property type="component" value="Unassembled WGS sequence"/>
</dbReference>
<accession>A0ACC2TJT6</accession>
<dbReference type="EC" id="2.4.1.142" evidence="1"/>
<name>A0ACC2TJT6_9FUNG</name>
<gene>
    <name evidence="1" type="primary">ALG1_1</name>
    <name evidence="1" type="ORF">DSO57_1003396</name>
</gene>
<keyword evidence="1" id="KW-0808">Transferase</keyword>
<dbReference type="EMBL" id="QTSX02002848">
    <property type="protein sequence ID" value="KAJ9074742.1"/>
    <property type="molecule type" value="Genomic_DNA"/>
</dbReference>
<protein>
    <submittedName>
        <fullName evidence="1">Mannosyltransferase</fullName>
        <ecNumber evidence="1">2.4.1.142</ecNumber>
    </submittedName>
</protein>
<comment type="caution">
    <text evidence="1">The sequence shown here is derived from an EMBL/GenBank/DDBJ whole genome shotgun (WGS) entry which is preliminary data.</text>
</comment>
<evidence type="ECO:0000313" key="1">
    <source>
        <dbReference type="EMBL" id="KAJ9074742.1"/>
    </source>
</evidence>
<evidence type="ECO:0000313" key="2">
    <source>
        <dbReference type="Proteomes" id="UP001165960"/>
    </source>
</evidence>
<sequence>MSVETIDNSDTRQQRFTVVVLGDLGHSPRIINQALSLSTLPGAHVDIVGYKGSPLPAQVNDKENIDVYYISPPPALGPGLLSICYLLFAPIKAFLMLCALLSQLIQAPASDYVLVQNPPAIPTLLVAQLICFFRGSQLIIDWHNFGYSILALKFGFHHPIVKLAHVYEWVFGCDAYAHITVTQAMAHELKNIWKVEGKIVVLHDRAPSGFQKLTTKEAHATLVELEKSQPEFASLASFFWLQEANSSNCPEATLLTTTSYNGPQFRANRPYLLVSSTSWTPDEDFDMFLEALIGYNEQAKLSSDYGRLAVVITGKGPGRAKFEETLAELQMEHVKIILAWLPLELYPKLLGSADLGVSLHASSSGLDLPMKVVDMLGTGLPVCALDFNCMGELVSNNENGLLFSSAAELTAHLEYLFAGRNAAAHLENLRRGAAKFGDIRWQPHWEANFKPLVC</sequence>
<keyword evidence="1" id="KW-0328">Glycosyltransferase</keyword>
<reference evidence="1" key="1">
    <citation type="submission" date="2022-04" db="EMBL/GenBank/DDBJ databases">
        <title>Genome of the entomopathogenic fungus Entomophthora muscae.</title>
        <authorList>
            <person name="Elya C."/>
            <person name="Lovett B.R."/>
            <person name="Lee E."/>
            <person name="Macias A.M."/>
            <person name="Hajek A.E."/>
            <person name="De Bivort B.L."/>
            <person name="Kasson M.T."/>
            <person name="De Fine Licht H.H."/>
            <person name="Stajich J.E."/>
        </authorList>
    </citation>
    <scope>NUCLEOTIDE SEQUENCE</scope>
    <source>
        <strain evidence="1">Berkeley</strain>
    </source>
</reference>
<keyword evidence="2" id="KW-1185">Reference proteome</keyword>
<proteinExistence type="predicted"/>
<organism evidence="1 2">
    <name type="scientific">Entomophthora muscae</name>
    <dbReference type="NCBI Taxonomy" id="34485"/>
    <lineage>
        <taxon>Eukaryota</taxon>
        <taxon>Fungi</taxon>
        <taxon>Fungi incertae sedis</taxon>
        <taxon>Zoopagomycota</taxon>
        <taxon>Entomophthoromycotina</taxon>
        <taxon>Entomophthoromycetes</taxon>
        <taxon>Entomophthorales</taxon>
        <taxon>Entomophthoraceae</taxon>
        <taxon>Entomophthora</taxon>
    </lineage>
</organism>